<organism evidence="1 2">
    <name type="scientific">Denitrobacterium detoxificans</name>
    <dbReference type="NCBI Taxonomy" id="79604"/>
    <lineage>
        <taxon>Bacteria</taxon>
        <taxon>Bacillati</taxon>
        <taxon>Actinomycetota</taxon>
        <taxon>Coriobacteriia</taxon>
        <taxon>Eggerthellales</taxon>
        <taxon>Eggerthellaceae</taxon>
        <taxon>Denitrobacterium</taxon>
    </lineage>
</organism>
<protein>
    <submittedName>
        <fullName evidence="1">Phage uncharacterized protein (Phage_XkdX)</fullName>
    </submittedName>
</protein>
<dbReference type="AlphaFoldDB" id="A0A1H8TPG9"/>
<evidence type="ECO:0000313" key="1">
    <source>
        <dbReference type="EMBL" id="SEO92433.1"/>
    </source>
</evidence>
<gene>
    <name evidence="1" type="ORF">SAMN02910314_01651</name>
</gene>
<dbReference type="Proteomes" id="UP000182975">
    <property type="component" value="Unassembled WGS sequence"/>
</dbReference>
<dbReference type="EMBL" id="FOEC01000011">
    <property type="protein sequence ID" value="SEO92433.1"/>
    <property type="molecule type" value="Genomic_DNA"/>
</dbReference>
<sequence>MDVVATARKWYQAGRWSKADLERLVKAGKLTQEEFESIVAEVDGEPGN</sequence>
<dbReference type="InterPro" id="IPR010022">
    <property type="entry name" value="XkdX"/>
</dbReference>
<reference evidence="2" key="1">
    <citation type="submission" date="2016-10" db="EMBL/GenBank/DDBJ databases">
        <authorList>
            <person name="Varghese N."/>
        </authorList>
    </citation>
    <scope>NUCLEOTIDE SEQUENCE [LARGE SCALE GENOMIC DNA]</scope>
    <source>
        <strain evidence="2">DSM 21843</strain>
    </source>
</reference>
<dbReference type="Pfam" id="PF09693">
    <property type="entry name" value="Phage_XkdX"/>
    <property type="match status" value="1"/>
</dbReference>
<dbReference type="RefSeq" id="WP_083386528.1">
    <property type="nucleotide sequence ID" value="NZ_FOEC01000011.1"/>
</dbReference>
<name>A0A1H8TPG9_9ACTN</name>
<proteinExistence type="predicted"/>
<evidence type="ECO:0000313" key="2">
    <source>
        <dbReference type="Proteomes" id="UP000182975"/>
    </source>
</evidence>
<accession>A0A1H8TPG9</accession>
<keyword evidence="2" id="KW-1185">Reference proteome</keyword>